<dbReference type="RefSeq" id="WP_154320781.1">
    <property type="nucleotide sequence ID" value="NZ_CP046045.1"/>
</dbReference>
<gene>
    <name evidence="6" type="ORF">GJD93_08765</name>
</gene>
<dbReference type="GO" id="GO:0003700">
    <property type="term" value="F:DNA-binding transcription factor activity"/>
    <property type="evidence" value="ECO:0007669"/>
    <property type="project" value="InterPro"/>
</dbReference>
<dbReference type="CDD" id="cd08473">
    <property type="entry name" value="PBP2_CrgA_like_4"/>
    <property type="match status" value="1"/>
</dbReference>
<dbReference type="PANTHER" id="PTHR30537">
    <property type="entry name" value="HTH-TYPE TRANSCRIPTIONAL REGULATOR"/>
    <property type="match status" value="1"/>
</dbReference>
<evidence type="ECO:0000313" key="7">
    <source>
        <dbReference type="Proteomes" id="UP000405075"/>
    </source>
</evidence>
<dbReference type="InterPro" id="IPR058163">
    <property type="entry name" value="LysR-type_TF_proteobact-type"/>
</dbReference>
<dbReference type="PANTHER" id="PTHR30537:SF31">
    <property type="entry name" value="TRANSCRIPTIONAL REGULATOR, LYSR FAMILY"/>
    <property type="match status" value="1"/>
</dbReference>
<dbReference type="Gene3D" id="3.40.190.290">
    <property type="match status" value="1"/>
</dbReference>
<dbReference type="PROSITE" id="PS50931">
    <property type="entry name" value="HTH_LYSR"/>
    <property type="match status" value="1"/>
</dbReference>
<dbReference type="InterPro" id="IPR005119">
    <property type="entry name" value="LysR_subst-bd"/>
</dbReference>
<evidence type="ECO:0000256" key="3">
    <source>
        <dbReference type="ARBA" id="ARBA00023125"/>
    </source>
</evidence>
<evidence type="ECO:0000256" key="4">
    <source>
        <dbReference type="ARBA" id="ARBA00023163"/>
    </source>
</evidence>
<protein>
    <submittedName>
        <fullName evidence="6">LysR family transcriptional regulator</fullName>
    </submittedName>
</protein>
<dbReference type="SUPFAM" id="SSF53850">
    <property type="entry name" value="Periplasmic binding protein-like II"/>
    <property type="match status" value="1"/>
</dbReference>
<organism evidence="6 7">
    <name type="scientific">Acinetobacter towneri</name>
    <dbReference type="NCBI Taxonomy" id="202956"/>
    <lineage>
        <taxon>Bacteria</taxon>
        <taxon>Pseudomonadati</taxon>
        <taxon>Pseudomonadota</taxon>
        <taxon>Gammaproteobacteria</taxon>
        <taxon>Moraxellales</taxon>
        <taxon>Moraxellaceae</taxon>
        <taxon>Acinetobacter</taxon>
    </lineage>
</organism>
<dbReference type="Pfam" id="PF00126">
    <property type="entry name" value="HTH_1"/>
    <property type="match status" value="1"/>
</dbReference>
<dbReference type="FunFam" id="1.10.10.10:FF:000001">
    <property type="entry name" value="LysR family transcriptional regulator"/>
    <property type="match status" value="1"/>
</dbReference>
<dbReference type="Pfam" id="PF03466">
    <property type="entry name" value="LysR_substrate"/>
    <property type="match status" value="1"/>
</dbReference>
<accession>A0AAP9KJV2</accession>
<dbReference type="Gene3D" id="1.10.10.10">
    <property type="entry name" value="Winged helix-like DNA-binding domain superfamily/Winged helix DNA-binding domain"/>
    <property type="match status" value="1"/>
</dbReference>
<keyword evidence="2" id="KW-0805">Transcription regulation</keyword>
<sequence>MLTDLDDFYCFAQVVEHGGFSAAERATDIPKSKLSRRVHNLEERLGVRLIQRSSRHFAVTEIGMNVYRHAQVMMNAAQAAHDLVDHLSIQPRGVIKVSLPVSIAQNEIAKILPEFLKAYPEIKVQLIVSNRRVDIVNEGIDIALRVRSNLDDDPSLVIRKFSNIEQHLFASQAYLNEFGDLKKPEDLSHHKILSMSDEHLDQYMVVHDQQQQPKKIKVNPTVMGSDLMMLAQLARQNCGIVLLPDTIVEDYVASGELVRVLPDWHAPHGIFHAVYPSRRGLLPAVRVFIDYLVEKLTIRKHPANTALPSDPISLNLVPT</sequence>
<keyword evidence="3" id="KW-0238">DNA-binding</keyword>
<reference evidence="7" key="1">
    <citation type="submission" date="2019-11" db="EMBL/GenBank/DDBJ databases">
        <title>Escherichia coli 1916D6.</title>
        <authorList>
            <person name="Yao H."/>
            <person name="Du X."/>
            <person name="Yu R."/>
            <person name="Li A."/>
        </authorList>
    </citation>
    <scope>NUCLEOTIDE SEQUENCE [LARGE SCALE GENOMIC DNA]</scope>
    <source>
        <strain evidence="7">19110F47</strain>
    </source>
</reference>
<evidence type="ECO:0000256" key="2">
    <source>
        <dbReference type="ARBA" id="ARBA00023015"/>
    </source>
</evidence>
<feature type="domain" description="HTH lysR-type" evidence="5">
    <location>
        <begin position="3"/>
        <end position="60"/>
    </location>
</feature>
<dbReference type="EMBL" id="CP046045">
    <property type="protein sequence ID" value="QGM27765.1"/>
    <property type="molecule type" value="Genomic_DNA"/>
</dbReference>
<proteinExistence type="inferred from homology"/>
<dbReference type="InterPro" id="IPR036388">
    <property type="entry name" value="WH-like_DNA-bd_sf"/>
</dbReference>
<evidence type="ECO:0000313" key="6">
    <source>
        <dbReference type="EMBL" id="QGM27765.1"/>
    </source>
</evidence>
<dbReference type="GO" id="GO:0006351">
    <property type="term" value="P:DNA-templated transcription"/>
    <property type="evidence" value="ECO:0007669"/>
    <property type="project" value="TreeGrafter"/>
</dbReference>
<dbReference type="Proteomes" id="UP000405075">
    <property type="component" value="Chromosome"/>
</dbReference>
<dbReference type="GO" id="GO:0043565">
    <property type="term" value="F:sequence-specific DNA binding"/>
    <property type="evidence" value="ECO:0007669"/>
    <property type="project" value="TreeGrafter"/>
</dbReference>
<evidence type="ECO:0000259" key="5">
    <source>
        <dbReference type="PROSITE" id="PS50931"/>
    </source>
</evidence>
<dbReference type="InterPro" id="IPR000847">
    <property type="entry name" value="LysR_HTH_N"/>
</dbReference>
<keyword evidence="4" id="KW-0804">Transcription</keyword>
<dbReference type="SUPFAM" id="SSF46785">
    <property type="entry name" value="Winged helix' DNA-binding domain"/>
    <property type="match status" value="1"/>
</dbReference>
<comment type="similarity">
    <text evidence="1">Belongs to the LysR transcriptional regulatory family.</text>
</comment>
<name>A0AAP9KJV2_9GAMM</name>
<dbReference type="AlphaFoldDB" id="A0AAP9KJV2"/>
<dbReference type="InterPro" id="IPR036390">
    <property type="entry name" value="WH_DNA-bd_sf"/>
</dbReference>
<evidence type="ECO:0000256" key="1">
    <source>
        <dbReference type="ARBA" id="ARBA00009437"/>
    </source>
</evidence>